<dbReference type="AlphaFoldDB" id="A0A6J8EX08"/>
<evidence type="ECO:0000256" key="1">
    <source>
        <dbReference type="PROSITE-ProRule" id="PRU00024"/>
    </source>
</evidence>
<organism evidence="3 4">
    <name type="scientific">Mytilus coruscus</name>
    <name type="common">Sea mussel</name>
    <dbReference type="NCBI Taxonomy" id="42192"/>
    <lineage>
        <taxon>Eukaryota</taxon>
        <taxon>Metazoa</taxon>
        <taxon>Spiralia</taxon>
        <taxon>Lophotrochozoa</taxon>
        <taxon>Mollusca</taxon>
        <taxon>Bivalvia</taxon>
        <taxon>Autobranchia</taxon>
        <taxon>Pteriomorphia</taxon>
        <taxon>Mytilida</taxon>
        <taxon>Mytiloidea</taxon>
        <taxon>Mytilidae</taxon>
        <taxon>Mytilinae</taxon>
        <taxon>Mytilus</taxon>
    </lineage>
</organism>
<protein>
    <recommendedName>
        <fullName evidence="2">B box-type domain-containing protein</fullName>
    </recommendedName>
</protein>
<keyword evidence="4" id="KW-1185">Reference proteome</keyword>
<accession>A0A6J8EX08</accession>
<gene>
    <name evidence="3" type="ORF">MCOR_55987</name>
</gene>
<evidence type="ECO:0000259" key="2">
    <source>
        <dbReference type="PROSITE" id="PS50119"/>
    </source>
</evidence>
<dbReference type="OrthoDB" id="264520at2759"/>
<sequence length="330" mass="38411">MAAHILESVEKHEDLNSTKTLYCRFHNEEECQLFCKDCKDFVCFESLGHLHQKHNVCRLQNAEKDIQKEIRNSLFEDKYIKHLDVLSEKIIEKKKDLVQDEESLKRDIKSKVKNVRKQINLSEKYLLSEVRCAFKGYQTTLTEQETNVNNLRTKITYLDVNKLNEYNLDYIMNTLSEMKVCSSTFYNDKKDQQVVFTAAITVSIGNMIKATDDKFIFENPAPSKFSYSNYATQTDPQEDSDTEWFDAEDTAPYDLDENSSGEYKDDYPITIHLPCNMNSVNKIELISEKDAWLLSNKRLCKIVDHSFEDSVYAHDVDDFVVLKDGCVDSK</sequence>
<dbReference type="Gene3D" id="3.30.160.60">
    <property type="entry name" value="Classic Zinc Finger"/>
    <property type="match status" value="1"/>
</dbReference>
<dbReference type="GO" id="GO:0008270">
    <property type="term" value="F:zinc ion binding"/>
    <property type="evidence" value="ECO:0007669"/>
    <property type="project" value="UniProtKB-KW"/>
</dbReference>
<keyword evidence="1" id="KW-0479">Metal-binding</keyword>
<dbReference type="Proteomes" id="UP000507470">
    <property type="component" value="Unassembled WGS sequence"/>
</dbReference>
<dbReference type="PROSITE" id="PS50119">
    <property type="entry name" value="ZF_BBOX"/>
    <property type="match status" value="1"/>
</dbReference>
<reference evidence="3 4" key="1">
    <citation type="submission" date="2020-06" db="EMBL/GenBank/DDBJ databases">
        <authorList>
            <person name="Li R."/>
            <person name="Bekaert M."/>
        </authorList>
    </citation>
    <scope>NUCLEOTIDE SEQUENCE [LARGE SCALE GENOMIC DNA]</scope>
    <source>
        <strain evidence="4">wild</strain>
    </source>
</reference>
<evidence type="ECO:0000313" key="4">
    <source>
        <dbReference type="Proteomes" id="UP000507470"/>
    </source>
</evidence>
<evidence type="ECO:0000313" key="3">
    <source>
        <dbReference type="EMBL" id="CAC5424035.1"/>
    </source>
</evidence>
<keyword evidence="1" id="KW-0863">Zinc-finger</keyword>
<name>A0A6J8EX08_MYTCO</name>
<proteinExistence type="predicted"/>
<dbReference type="CDD" id="cd19756">
    <property type="entry name" value="Bbox2"/>
    <property type="match status" value="1"/>
</dbReference>
<dbReference type="InterPro" id="IPR000315">
    <property type="entry name" value="Znf_B-box"/>
</dbReference>
<dbReference type="SUPFAM" id="SSF57845">
    <property type="entry name" value="B-box zinc-binding domain"/>
    <property type="match status" value="1"/>
</dbReference>
<dbReference type="EMBL" id="CACVKT020009958">
    <property type="protein sequence ID" value="CAC5424035.1"/>
    <property type="molecule type" value="Genomic_DNA"/>
</dbReference>
<keyword evidence="1" id="KW-0862">Zinc</keyword>
<feature type="domain" description="B box-type" evidence="2">
    <location>
        <begin position="18"/>
        <end position="59"/>
    </location>
</feature>